<dbReference type="PANTHER" id="PTHR11945">
    <property type="entry name" value="MADS BOX PROTEIN"/>
    <property type="match status" value="1"/>
</dbReference>
<organism evidence="8 9">
    <name type="scientific">Tricholomella constricta</name>
    <dbReference type="NCBI Taxonomy" id="117010"/>
    <lineage>
        <taxon>Eukaryota</taxon>
        <taxon>Fungi</taxon>
        <taxon>Dikarya</taxon>
        <taxon>Basidiomycota</taxon>
        <taxon>Agaricomycotina</taxon>
        <taxon>Agaricomycetes</taxon>
        <taxon>Agaricomycetidae</taxon>
        <taxon>Agaricales</taxon>
        <taxon>Tricholomatineae</taxon>
        <taxon>Lyophyllaceae</taxon>
        <taxon>Tricholomella</taxon>
    </lineage>
</organism>
<dbReference type="PRINTS" id="PR00404">
    <property type="entry name" value="MADSDOMAIN"/>
</dbReference>
<dbReference type="SMART" id="SM00432">
    <property type="entry name" value="MADS"/>
    <property type="match status" value="1"/>
</dbReference>
<dbReference type="GO" id="GO:0046983">
    <property type="term" value="F:protein dimerization activity"/>
    <property type="evidence" value="ECO:0007669"/>
    <property type="project" value="InterPro"/>
</dbReference>
<dbReference type="SUPFAM" id="SSF55455">
    <property type="entry name" value="SRF-like"/>
    <property type="match status" value="1"/>
</dbReference>
<dbReference type="Pfam" id="PF00319">
    <property type="entry name" value="SRF-TF"/>
    <property type="match status" value="1"/>
</dbReference>
<dbReference type="OrthoDB" id="1898716at2759"/>
<evidence type="ECO:0000256" key="1">
    <source>
        <dbReference type="ARBA" id="ARBA00004123"/>
    </source>
</evidence>
<keyword evidence="4" id="KW-0804">Transcription</keyword>
<dbReference type="Proteomes" id="UP000565441">
    <property type="component" value="Unassembled WGS sequence"/>
</dbReference>
<proteinExistence type="predicted"/>
<feature type="compositionally biased region" description="Acidic residues" evidence="6">
    <location>
        <begin position="183"/>
        <end position="197"/>
    </location>
</feature>
<evidence type="ECO:0000256" key="5">
    <source>
        <dbReference type="ARBA" id="ARBA00023242"/>
    </source>
</evidence>
<dbReference type="Gene3D" id="3.40.1810.10">
    <property type="entry name" value="Transcription factor, MADS-box"/>
    <property type="match status" value="1"/>
</dbReference>
<feature type="compositionally biased region" description="Basic residues" evidence="6">
    <location>
        <begin position="351"/>
        <end position="360"/>
    </location>
</feature>
<feature type="compositionally biased region" description="Polar residues" evidence="6">
    <location>
        <begin position="307"/>
        <end position="324"/>
    </location>
</feature>
<evidence type="ECO:0000256" key="4">
    <source>
        <dbReference type="ARBA" id="ARBA00023163"/>
    </source>
</evidence>
<feature type="compositionally biased region" description="Gly residues" evidence="6">
    <location>
        <begin position="517"/>
        <end position="539"/>
    </location>
</feature>
<dbReference type="AlphaFoldDB" id="A0A8H5LQQ2"/>
<dbReference type="GO" id="GO:0005634">
    <property type="term" value="C:nucleus"/>
    <property type="evidence" value="ECO:0007669"/>
    <property type="project" value="UniProtKB-SubCell"/>
</dbReference>
<comment type="caution">
    <text evidence="8">The sequence shown here is derived from an EMBL/GenBank/DDBJ whole genome shotgun (WGS) entry which is preliminary data.</text>
</comment>
<feature type="compositionally biased region" description="Basic and acidic residues" evidence="6">
    <location>
        <begin position="158"/>
        <end position="167"/>
    </location>
</feature>
<protein>
    <recommendedName>
        <fullName evidence="7">MADS-box domain-containing protein</fullName>
    </recommendedName>
</protein>
<comment type="subcellular location">
    <subcellularLocation>
        <location evidence="1">Nucleus</location>
    </subcellularLocation>
</comment>
<feature type="compositionally biased region" description="Low complexity" evidence="6">
    <location>
        <begin position="398"/>
        <end position="412"/>
    </location>
</feature>
<dbReference type="GO" id="GO:0000978">
    <property type="term" value="F:RNA polymerase II cis-regulatory region sequence-specific DNA binding"/>
    <property type="evidence" value="ECO:0007669"/>
    <property type="project" value="TreeGrafter"/>
</dbReference>
<feature type="compositionally biased region" description="Low complexity" evidence="6">
    <location>
        <begin position="458"/>
        <end position="475"/>
    </location>
</feature>
<evidence type="ECO:0000313" key="8">
    <source>
        <dbReference type="EMBL" id="KAF5366485.1"/>
    </source>
</evidence>
<feature type="domain" description="MADS-box" evidence="7">
    <location>
        <begin position="95"/>
        <end position="134"/>
    </location>
</feature>
<evidence type="ECO:0000256" key="6">
    <source>
        <dbReference type="SAM" id="MobiDB-lite"/>
    </source>
</evidence>
<dbReference type="InterPro" id="IPR002100">
    <property type="entry name" value="TF_MADSbox"/>
</dbReference>
<dbReference type="InterPro" id="IPR036879">
    <property type="entry name" value="TF_MADSbox_sf"/>
</dbReference>
<feature type="compositionally biased region" description="Gly residues" evidence="6">
    <location>
        <begin position="423"/>
        <end position="445"/>
    </location>
</feature>
<dbReference type="GO" id="GO:0045944">
    <property type="term" value="P:positive regulation of transcription by RNA polymerase II"/>
    <property type="evidence" value="ECO:0007669"/>
    <property type="project" value="TreeGrafter"/>
</dbReference>
<reference evidence="8 9" key="1">
    <citation type="journal article" date="2020" name="ISME J.">
        <title>Uncovering the hidden diversity of litter-decomposition mechanisms in mushroom-forming fungi.</title>
        <authorList>
            <person name="Floudas D."/>
            <person name="Bentzer J."/>
            <person name="Ahren D."/>
            <person name="Johansson T."/>
            <person name="Persson P."/>
            <person name="Tunlid A."/>
        </authorList>
    </citation>
    <scope>NUCLEOTIDE SEQUENCE [LARGE SCALE GENOMIC DNA]</scope>
    <source>
        <strain evidence="8 9">CBS 661.87</strain>
    </source>
</reference>
<keyword evidence="2" id="KW-0805">Transcription regulation</keyword>
<evidence type="ECO:0000256" key="3">
    <source>
        <dbReference type="ARBA" id="ARBA00023125"/>
    </source>
</evidence>
<dbReference type="PROSITE" id="PS50066">
    <property type="entry name" value="MADS_BOX_2"/>
    <property type="match status" value="1"/>
</dbReference>
<accession>A0A8H5LQQ2</accession>
<evidence type="ECO:0000256" key="2">
    <source>
        <dbReference type="ARBA" id="ARBA00023015"/>
    </source>
</evidence>
<dbReference type="GO" id="GO:0000981">
    <property type="term" value="F:DNA-binding transcription factor activity, RNA polymerase II-specific"/>
    <property type="evidence" value="ECO:0007669"/>
    <property type="project" value="TreeGrafter"/>
</dbReference>
<feature type="region of interest" description="Disordered" evidence="6">
    <location>
        <begin position="158"/>
        <end position="556"/>
    </location>
</feature>
<evidence type="ECO:0000313" key="9">
    <source>
        <dbReference type="Proteomes" id="UP000565441"/>
    </source>
</evidence>
<gene>
    <name evidence="8" type="ORF">D9615_010702</name>
</gene>
<keyword evidence="5" id="KW-0539">Nucleus</keyword>
<feature type="compositionally biased region" description="Basic and acidic residues" evidence="6">
    <location>
        <begin position="505"/>
        <end position="516"/>
    </location>
</feature>
<sequence>MTSRRVENGNQPGEAAIDVVKVAKMIPNDERWESLAKSSPVRSDERISPQFDRYRAYETGLYESPEEQDEASRESKLRVSIQKVIQAPNDVLQEDHERNRSVTFLKRKNGLFKKAYELGVLCSVDVAVIVFEERPGHHLKLYQYGSSDVHDIIQRHLHHDGEKDTRGPSDFSGNPSGAKMEDVGEGEEDDVDEEPDDVVVPSIRGAKRRGDGELKQSSSNDLMNTDLDYVPPRMSLPHPHQLSRQLPPSMSMSQHHHHQQHQHPISSDRLGPMHPQQSKKPRLGIVPSPGLAHSRSSSDDPMPSAGSPVSGSRSGRYSHNSDVLSRNYGVSGYNMPHQSTHGHPHSSSSASHHHHQRHQHPQYAPFFPTSGPGGHYGQSSSTPPPPNFIPLQSQADFASSARARSASNSSSSGVLPSRNVYGSYGGDAGPSSGSGGGSSGGGGSGDLFAAFMDAEQQARVSLARRNSSSSGAAASFGLDWPVHVPAAVSGPGGDMPPSKPGSRSGSEREGDRERDGGSAGSGASAGPGGIGPGGGGGNGTDWLDFLSGANNGAATG</sequence>
<dbReference type="PANTHER" id="PTHR11945:SF534">
    <property type="entry name" value="MYOCYTE-SPECIFIC ENHANCER FACTOR 2"/>
    <property type="match status" value="1"/>
</dbReference>
<feature type="compositionally biased region" description="Low complexity" evidence="6">
    <location>
        <begin position="336"/>
        <end position="350"/>
    </location>
</feature>
<feature type="compositionally biased region" description="Polar residues" evidence="6">
    <location>
        <begin position="242"/>
        <end position="253"/>
    </location>
</feature>
<evidence type="ECO:0000259" key="7">
    <source>
        <dbReference type="PROSITE" id="PS50066"/>
    </source>
</evidence>
<dbReference type="EMBL" id="JAACJP010000083">
    <property type="protein sequence ID" value="KAF5366485.1"/>
    <property type="molecule type" value="Genomic_DNA"/>
</dbReference>
<name>A0A8H5LQQ2_9AGAR</name>
<keyword evidence="9" id="KW-1185">Reference proteome</keyword>
<keyword evidence="3" id="KW-0238">DNA-binding</keyword>